<dbReference type="EnsemblPlants" id="EMT19403">
    <property type="protein sequence ID" value="EMT19403"/>
    <property type="gene ID" value="F775_00684"/>
</dbReference>
<dbReference type="InterPro" id="IPR036047">
    <property type="entry name" value="F-box-like_dom_sf"/>
</dbReference>
<evidence type="ECO:0000313" key="1">
    <source>
        <dbReference type="EnsemblPlants" id="EMT19403"/>
    </source>
</evidence>
<dbReference type="InterPro" id="IPR053197">
    <property type="entry name" value="F-box_SCFL_complex_component"/>
</dbReference>
<protein>
    <recommendedName>
        <fullName evidence="2">F-box domain-containing protein</fullName>
    </recommendedName>
</protein>
<name>R7WC18_AEGTA</name>
<reference evidence="1" key="1">
    <citation type="submission" date="2015-06" db="UniProtKB">
        <authorList>
            <consortium name="EnsemblPlants"/>
        </authorList>
    </citation>
    <scope>IDENTIFICATION</scope>
</reference>
<proteinExistence type="predicted"/>
<organism evidence="1">
    <name type="scientific">Aegilops tauschii</name>
    <name type="common">Tausch's goatgrass</name>
    <name type="synonym">Aegilops squarrosa</name>
    <dbReference type="NCBI Taxonomy" id="37682"/>
    <lineage>
        <taxon>Eukaryota</taxon>
        <taxon>Viridiplantae</taxon>
        <taxon>Streptophyta</taxon>
        <taxon>Embryophyta</taxon>
        <taxon>Tracheophyta</taxon>
        <taxon>Spermatophyta</taxon>
        <taxon>Magnoliopsida</taxon>
        <taxon>Liliopsida</taxon>
        <taxon>Poales</taxon>
        <taxon>Poaceae</taxon>
        <taxon>BOP clade</taxon>
        <taxon>Pooideae</taxon>
        <taxon>Triticodae</taxon>
        <taxon>Triticeae</taxon>
        <taxon>Triticinae</taxon>
        <taxon>Aegilops</taxon>
    </lineage>
</organism>
<dbReference type="Gene3D" id="1.20.1280.50">
    <property type="match status" value="1"/>
</dbReference>
<dbReference type="SUPFAM" id="SSF81383">
    <property type="entry name" value="F-box domain"/>
    <property type="match status" value="1"/>
</dbReference>
<accession>R7WC18</accession>
<sequence>MHTGDRLGDLTDDILWHVLSFLPANEALQTCVLDTRWRDLWRQTTSLLFVFDGSMFPRYKRFEQLVKLVIHLRGESPLVTCKIDAYPDDDPEHTFTNTKLLIDNTLVCEAEELVVRAADIRYDIPMFDVPLNLISQHLKTLHLEQVNLDHSDLKFSGCPVLEDLSI</sequence>
<dbReference type="PANTHER" id="PTHR34223">
    <property type="entry name" value="OS11G0201299 PROTEIN"/>
    <property type="match status" value="1"/>
</dbReference>
<dbReference type="AlphaFoldDB" id="R7WC18"/>
<evidence type="ECO:0008006" key="2">
    <source>
        <dbReference type="Google" id="ProtNLM"/>
    </source>
</evidence>
<dbReference type="PANTHER" id="PTHR34223:SF59">
    <property type="entry name" value="F-BOX DOMAIN-CONTAINING PROTEIN"/>
    <property type="match status" value="1"/>
</dbReference>